<organism evidence="3 4">
    <name type="scientific">Elysia crispata</name>
    <name type="common">lettuce slug</name>
    <dbReference type="NCBI Taxonomy" id="231223"/>
    <lineage>
        <taxon>Eukaryota</taxon>
        <taxon>Metazoa</taxon>
        <taxon>Spiralia</taxon>
        <taxon>Lophotrochozoa</taxon>
        <taxon>Mollusca</taxon>
        <taxon>Gastropoda</taxon>
        <taxon>Heterobranchia</taxon>
        <taxon>Euthyneura</taxon>
        <taxon>Panpulmonata</taxon>
        <taxon>Sacoglossa</taxon>
        <taxon>Placobranchoidea</taxon>
        <taxon>Plakobranchidae</taxon>
        <taxon>Elysia</taxon>
    </lineage>
</organism>
<dbReference type="Proteomes" id="UP001283361">
    <property type="component" value="Unassembled WGS sequence"/>
</dbReference>
<feature type="compositionally biased region" description="Basic and acidic residues" evidence="2">
    <location>
        <begin position="1"/>
        <end position="17"/>
    </location>
</feature>
<gene>
    <name evidence="3" type="ORF">RRG08_011049</name>
</gene>
<feature type="compositionally biased region" description="Polar residues" evidence="2">
    <location>
        <begin position="279"/>
        <end position="296"/>
    </location>
</feature>
<feature type="region of interest" description="Disordered" evidence="2">
    <location>
        <begin position="99"/>
        <end position="335"/>
    </location>
</feature>
<feature type="compositionally biased region" description="Polar residues" evidence="2">
    <location>
        <begin position="682"/>
        <end position="715"/>
    </location>
</feature>
<feature type="compositionally biased region" description="Basic and acidic residues" evidence="2">
    <location>
        <begin position="300"/>
        <end position="312"/>
    </location>
</feature>
<evidence type="ECO:0000256" key="2">
    <source>
        <dbReference type="SAM" id="MobiDB-lite"/>
    </source>
</evidence>
<keyword evidence="4" id="KW-1185">Reference proteome</keyword>
<dbReference type="PANTHER" id="PTHR18935:SF8">
    <property type="entry name" value="GOLGIN SUBFAMILY A MEMBER 4-LIKE ISOFORM X1"/>
    <property type="match status" value="1"/>
</dbReference>
<feature type="region of interest" description="Disordered" evidence="2">
    <location>
        <begin position="600"/>
        <end position="724"/>
    </location>
</feature>
<feature type="region of interest" description="Disordered" evidence="2">
    <location>
        <begin position="1"/>
        <end position="84"/>
    </location>
</feature>
<keyword evidence="1" id="KW-0175">Coiled coil</keyword>
<name>A0AAE0Z8W9_9GAST</name>
<dbReference type="GO" id="GO:0019900">
    <property type="term" value="F:kinase binding"/>
    <property type="evidence" value="ECO:0007669"/>
    <property type="project" value="InterPro"/>
</dbReference>
<dbReference type="InterPro" id="IPR024836">
    <property type="entry name" value="JAKMIP"/>
</dbReference>
<feature type="compositionally biased region" description="Low complexity" evidence="2">
    <location>
        <begin position="159"/>
        <end position="183"/>
    </location>
</feature>
<feature type="compositionally biased region" description="Polar residues" evidence="2">
    <location>
        <begin position="30"/>
        <end position="52"/>
    </location>
</feature>
<reference evidence="3" key="1">
    <citation type="journal article" date="2023" name="G3 (Bethesda)">
        <title>A reference genome for the long-term kleptoplast-retaining sea slug Elysia crispata morphotype clarki.</title>
        <authorList>
            <person name="Eastman K.E."/>
            <person name="Pendleton A.L."/>
            <person name="Shaikh M.A."/>
            <person name="Suttiyut T."/>
            <person name="Ogas R."/>
            <person name="Tomko P."/>
            <person name="Gavelis G."/>
            <person name="Widhalm J.R."/>
            <person name="Wisecaver J.H."/>
        </authorList>
    </citation>
    <scope>NUCLEOTIDE SEQUENCE</scope>
    <source>
        <strain evidence="3">ECLA1</strain>
    </source>
</reference>
<feature type="compositionally biased region" description="Basic and acidic residues" evidence="2">
    <location>
        <begin position="221"/>
        <end position="246"/>
    </location>
</feature>
<feature type="coiled-coil region" evidence="1">
    <location>
        <begin position="461"/>
        <end position="488"/>
    </location>
</feature>
<feature type="region of interest" description="Disordered" evidence="2">
    <location>
        <begin position="489"/>
        <end position="508"/>
    </location>
</feature>
<proteinExistence type="predicted"/>
<dbReference type="EMBL" id="JAWDGP010004362">
    <property type="protein sequence ID" value="KAK3764962.1"/>
    <property type="molecule type" value="Genomic_DNA"/>
</dbReference>
<dbReference type="PANTHER" id="PTHR18935">
    <property type="entry name" value="GOLGIN SUBFAMILY A MEMBER 4-LIKE ISOFORM X1"/>
    <property type="match status" value="1"/>
</dbReference>
<evidence type="ECO:0000313" key="3">
    <source>
        <dbReference type="EMBL" id="KAK3764962.1"/>
    </source>
</evidence>
<comment type="caution">
    <text evidence="3">The sequence shown here is derived from an EMBL/GenBank/DDBJ whole genome shotgun (WGS) entry which is preliminary data.</text>
</comment>
<dbReference type="AlphaFoldDB" id="A0AAE0Z8W9"/>
<dbReference type="GO" id="GO:0008017">
    <property type="term" value="F:microtubule binding"/>
    <property type="evidence" value="ECO:0007669"/>
    <property type="project" value="InterPro"/>
</dbReference>
<feature type="compositionally biased region" description="Basic and acidic residues" evidence="2">
    <location>
        <begin position="103"/>
        <end position="129"/>
    </location>
</feature>
<accession>A0AAE0Z8W9</accession>
<evidence type="ECO:0000313" key="4">
    <source>
        <dbReference type="Proteomes" id="UP001283361"/>
    </source>
</evidence>
<evidence type="ECO:0000256" key="1">
    <source>
        <dbReference type="SAM" id="Coils"/>
    </source>
</evidence>
<sequence length="747" mass="83625">MEDQRENLSKKDCRDAQNENEDAKEENVSIPASSSVHESSTKLLTVPGTVSTPEEPVERDRNGEKTTASKKKSSIPTIVVDPGQLPLPAIEMRRLSLQLQSQPDKDVDQCRRRLSKVDISRSPQERRLSETAACMQQKEPPILLSLLPKPPEGRPPRSPSASRIPIQRSRSTPPPRQRQTAQPKLPPQATIPENEPRSSDRIPGGMIRRAGQPFAMVGNCRSEDVDRPPGETTGERKMSAQRERGRTGPRGNGSSNKRRASTAGVTPQSAGAPRARRSLSFSGGCQGRSSSSNQGVLPTDRSDILRDDHCKDMTSPGGSRGKEGQGTTATPADGLRTLNLELRDQVTRLRARLDAQKGSIRQAQWQKVLDVRQARQQEQQRLWAALEELRQKLGQEKVRDVEQMREHLTAKAESDLQKLTRHKDAEIFKLKQELITKESMLKRVLNEERKTRFGIASDTHKTKLLDELKALRQEKKVLEDSLESASSAQRAFSDGLRKHSERRESEVSKVKRDKQIEVKGLWKGRNSKEQVKYEDYRSKLVALTALTLLVEGKWEVDREAIPPRSILRNAEETHDNHYKHQLWFLTFSQMEASHLVGGYSQFSQRPPETEQRPPGLVSADHRFQRNSVQLPRTVTAARGKGQRKIGKEEKSFKQKGNHRHLTFGTRAGKALGRPSQPVAGKISSSHEQITAGSVSETARHPTPSSSVQSEASGPRSSLAHPMLHPDRVRTSMHRLRVASEGARPFDC</sequence>
<protein>
    <submittedName>
        <fullName evidence="3">Uncharacterized protein</fullName>
    </submittedName>
</protein>
<feature type="compositionally biased region" description="Basic and acidic residues" evidence="2">
    <location>
        <begin position="495"/>
        <end position="508"/>
    </location>
</feature>